<dbReference type="AlphaFoldDB" id="A0A392PCR7"/>
<organism evidence="2 3">
    <name type="scientific">Trifolium medium</name>
    <dbReference type="NCBI Taxonomy" id="97028"/>
    <lineage>
        <taxon>Eukaryota</taxon>
        <taxon>Viridiplantae</taxon>
        <taxon>Streptophyta</taxon>
        <taxon>Embryophyta</taxon>
        <taxon>Tracheophyta</taxon>
        <taxon>Spermatophyta</taxon>
        <taxon>Magnoliopsida</taxon>
        <taxon>eudicotyledons</taxon>
        <taxon>Gunneridae</taxon>
        <taxon>Pentapetalae</taxon>
        <taxon>rosids</taxon>
        <taxon>fabids</taxon>
        <taxon>Fabales</taxon>
        <taxon>Fabaceae</taxon>
        <taxon>Papilionoideae</taxon>
        <taxon>50 kb inversion clade</taxon>
        <taxon>NPAAA clade</taxon>
        <taxon>Hologalegina</taxon>
        <taxon>IRL clade</taxon>
        <taxon>Trifolieae</taxon>
        <taxon>Trifolium</taxon>
    </lineage>
</organism>
<comment type="caution">
    <text evidence="2">The sequence shown here is derived from an EMBL/GenBank/DDBJ whole genome shotgun (WGS) entry which is preliminary data.</text>
</comment>
<feature type="region of interest" description="Disordered" evidence="1">
    <location>
        <begin position="70"/>
        <end position="106"/>
    </location>
</feature>
<evidence type="ECO:0000313" key="3">
    <source>
        <dbReference type="Proteomes" id="UP000265520"/>
    </source>
</evidence>
<dbReference type="Proteomes" id="UP000265520">
    <property type="component" value="Unassembled WGS sequence"/>
</dbReference>
<evidence type="ECO:0000313" key="2">
    <source>
        <dbReference type="EMBL" id="MCI09888.1"/>
    </source>
</evidence>
<dbReference type="EMBL" id="LXQA010074232">
    <property type="protein sequence ID" value="MCI09888.1"/>
    <property type="molecule type" value="Genomic_DNA"/>
</dbReference>
<accession>A0A392PCR7</accession>
<proteinExistence type="predicted"/>
<feature type="non-terminal residue" evidence="2">
    <location>
        <position position="1"/>
    </location>
</feature>
<feature type="compositionally biased region" description="Polar residues" evidence="1">
    <location>
        <begin position="74"/>
        <end position="83"/>
    </location>
</feature>
<name>A0A392PCR7_9FABA</name>
<sequence>VEDIHQENMKLKHGEILIQTGEKSYGAHQGVTIRYIIHDPSVDKHVTPAPSSKCRTKRISRNRETSNYEFELHLSTNSSTRGTQPRKVVRADESWNNGDGEEPSLG</sequence>
<keyword evidence="3" id="KW-1185">Reference proteome</keyword>
<reference evidence="2 3" key="1">
    <citation type="journal article" date="2018" name="Front. Plant Sci.">
        <title>Red Clover (Trifolium pratense) and Zigzag Clover (T. medium) - A Picture of Genomic Similarities and Differences.</title>
        <authorList>
            <person name="Dluhosova J."/>
            <person name="Istvanek J."/>
            <person name="Nedelnik J."/>
            <person name="Repkova J."/>
        </authorList>
    </citation>
    <scope>NUCLEOTIDE SEQUENCE [LARGE SCALE GENOMIC DNA]</scope>
    <source>
        <strain evidence="3">cv. 10/8</strain>
        <tissue evidence="2">Leaf</tissue>
    </source>
</reference>
<evidence type="ECO:0000256" key="1">
    <source>
        <dbReference type="SAM" id="MobiDB-lite"/>
    </source>
</evidence>
<protein>
    <submittedName>
        <fullName evidence="2">Uncharacterized protein</fullName>
    </submittedName>
</protein>